<evidence type="ECO:0000256" key="1">
    <source>
        <dbReference type="SAM" id="Phobius"/>
    </source>
</evidence>
<dbReference type="EMBL" id="JBHUHZ010000001">
    <property type="protein sequence ID" value="MFD2161214.1"/>
    <property type="molecule type" value="Genomic_DNA"/>
</dbReference>
<reference evidence="4" key="1">
    <citation type="journal article" date="2019" name="Int. J. Syst. Evol. Microbiol.">
        <title>The Global Catalogue of Microorganisms (GCM) 10K type strain sequencing project: providing services to taxonomists for standard genome sequencing and annotation.</title>
        <authorList>
            <consortium name="The Broad Institute Genomics Platform"/>
            <consortium name="The Broad Institute Genome Sequencing Center for Infectious Disease"/>
            <person name="Wu L."/>
            <person name="Ma J."/>
        </authorList>
    </citation>
    <scope>NUCLEOTIDE SEQUENCE [LARGE SCALE GENOMIC DNA]</scope>
    <source>
        <strain evidence="4">KCTC 42217</strain>
    </source>
</reference>
<evidence type="ECO:0000313" key="3">
    <source>
        <dbReference type="EMBL" id="MFD2161214.1"/>
    </source>
</evidence>
<accession>A0ABW4ZH56</accession>
<organism evidence="3 4">
    <name type="scientific">Paradesertivirga mongoliensis</name>
    <dbReference type="NCBI Taxonomy" id="2100740"/>
    <lineage>
        <taxon>Bacteria</taxon>
        <taxon>Pseudomonadati</taxon>
        <taxon>Bacteroidota</taxon>
        <taxon>Sphingobacteriia</taxon>
        <taxon>Sphingobacteriales</taxon>
        <taxon>Sphingobacteriaceae</taxon>
        <taxon>Paradesertivirga</taxon>
    </lineage>
</organism>
<feature type="chain" id="PRO_5046636945" evidence="2">
    <location>
        <begin position="26"/>
        <end position="91"/>
    </location>
</feature>
<dbReference type="Proteomes" id="UP001597387">
    <property type="component" value="Unassembled WGS sequence"/>
</dbReference>
<keyword evidence="1" id="KW-1133">Transmembrane helix</keyword>
<feature type="transmembrane region" description="Helical" evidence="1">
    <location>
        <begin position="52"/>
        <end position="71"/>
    </location>
</feature>
<keyword evidence="4" id="KW-1185">Reference proteome</keyword>
<keyword evidence="1" id="KW-0812">Transmembrane</keyword>
<keyword evidence="1" id="KW-0472">Membrane</keyword>
<evidence type="ECO:0000313" key="4">
    <source>
        <dbReference type="Proteomes" id="UP001597387"/>
    </source>
</evidence>
<name>A0ABW4ZH56_9SPHI</name>
<dbReference type="RefSeq" id="WP_255899906.1">
    <property type="nucleotide sequence ID" value="NZ_JAFMZO010000001.1"/>
</dbReference>
<keyword evidence="2" id="KW-0732">Signal</keyword>
<gene>
    <name evidence="3" type="ORF">ACFSJU_02360</name>
</gene>
<protein>
    <submittedName>
        <fullName evidence="3">Uncharacterized protein</fullName>
    </submittedName>
</protein>
<evidence type="ECO:0000256" key="2">
    <source>
        <dbReference type="SAM" id="SignalP"/>
    </source>
</evidence>
<sequence>MKTIKYCAVIICFLMSVSFTQNVQAQCSMCSLNAENSVKHGNHQGKSLNKGILYLLAMPYLAVGLVGFIWYKKYRRKDILIDIKDEKINLN</sequence>
<comment type="caution">
    <text evidence="3">The sequence shown here is derived from an EMBL/GenBank/DDBJ whole genome shotgun (WGS) entry which is preliminary data.</text>
</comment>
<feature type="signal peptide" evidence="2">
    <location>
        <begin position="1"/>
        <end position="25"/>
    </location>
</feature>
<proteinExistence type="predicted"/>